<reference evidence="2" key="1">
    <citation type="submission" date="2016-11" db="UniProtKB">
        <authorList>
            <consortium name="WormBaseParasite"/>
        </authorList>
    </citation>
    <scope>IDENTIFICATION</scope>
    <source>
        <strain evidence="2">KR3021</strain>
    </source>
</reference>
<sequence>MKYLLLTIYYYAVSLILLSTISSVASITVDQHLSVAAEANLSIGRDLINNDVQIFPVPHRRHHKLSESEKEDDALTYLFKYGYLKSGKLAFKDSAVKKRRLRRALNKFQHYVGLSKTGVLDRQTLKKMDGERCGNKDILKTNRNRRFILDGSNWKSSNITWAVVKESSKIPPPYVRAVMARAFKVWSQDTNLHFKYAPKDPNANIKIGFYKGHHGDDEPFDGKGGVLGHGFFPRYGGEVHFDDDEFFSILENSIGLSLFATAVHEIGHALGLKHSHHFDSVMRGYYHKNPKRYNYLGKDDIDGINYIYGKMNNYQQHHRYLKLTQKIISLPNSRHHTNIKPSANQAPDICLDASLDAITQLHNETIIVFKGDWLYTLQNGKYLPKLNKRISDVWPTIKGKIDAVITGAEGHLFFFQGSNFYLLDSDLKMMDGYPRPIKTLYNMKENVNAAFVFHYSEKPFIFKDEYYWRFQPNKKQLLPTNVSISSIFSRNAEDPTFKVPKKIDAALSVSAGMSYLFVDKTYYRIQNKGILRVMAGYPKDTGADWFEC</sequence>
<organism evidence="1 2">
    <name type="scientific">Rhabditophanes sp. KR3021</name>
    <dbReference type="NCBI Taxonomy" id="114890"/>
    <lineage>
        <taxon>Eukaryota</taxon>
        <taxon>Metazoa</taxon>
        <taxon>Ecdysozoa</taxon>
        <taxon>Nematoda</taxon>
        <taxon>Chromadorea</taxon>
        <taxon>Rhabditida</taxon>
        <taxon>Tylenchina</taxon>
        <taxon>Panagrolaimomorpha</taxon>
        <taxon>Strongyloidoidea</taxon>
        <taxon>Alloionematidae</taxon>
        <taxon>Rhabditophanes</taxon>
    </lineage>
</organism>
<dbReference type="Proteomes" id="UP000095286">
    <property type="component" value="Unplaced"/>
</dbReference>
<evidence type="ECO:0000313" key="2">
    <source>
        <dbReference type="WBParaSite" id="RSKR_0000685400.1"/>
    </source>
</evidence>
<dbReference type="WBParaSite" id="RSKR_0000685400.1">
    <property type="protein sequence ID" value="RSKR_0000685400.1"/>
    <property type="gene ID" value="RSKR_0000685400"/>
</dbReference>
<protein>
    <submittedName>
        <fullName evidence="2">ZnMc domain-containing protein</fullName>
    </submittedName>
</protein>
<proteinExistence type="predicted"/>
<accession>A0AC35U2F7</accession>
<name>A0AC35U2F7_9BILA</name>
<evidence type="ECO:0000313" key="1">
    <source>
        <dbReference type="Proteomes" id="UP000095286"/>
    </source>
</evidence>